<dbReference type="InterPro" id="IPR050186">
    <property type="entry name" value="TPT_transporter"/>
</dbReference>
<evidence type="ECO:0000256" key="5">
    <source>
        <dbReference type="ARBA" id="ARBA00022692"/>
    </source>
</evidence>
<name>A0A136ITP7_9PEZI</name>
<feature type="transmembrane region" description="Helical" evidence="9">
    <location>
        <begin position="88"/>
        <end position="111"/>
    </location>
</feature>
<feature type="compositionally biased region" description="Basic and acidic residues" evidence="8">
    <location>
        <begin position="1"/>
        <end position="12"/>
    </location>
</feature>
<proteinExistence type="inferred from homology"/>
<feature type="region of interest" description="Disordered" evidence="8">
    <location>
        <begin position="1"/>
        <end position="21"/>
    </location>
</feature>
<evidence type="ECO:0000256" key="6">
    <source>
        <dbReference type="ARBA" id="ARBA00022989"/>
    </source>
</evidence>
<dbReference type="Pfam" id="PF03151">
    <property type="entry name" value="TPT"/>
    <property type="match status" value="1"/>
</dbReference>
<feature type="transmembrane region" description="Helical" evidence="9">
    <location>
        <begin position="123"/>
        <end position="145"/>
    </location>
</feature>
<feature type="transmembrane region" description="Helical" evidence="9">
    <location>
        <begin position="202"/>
        <end position="219"/>
    </location>
</feature>
<gene>
    <name evidence="11" type="ORF">Micbo1qcDRAFT_138681</name>
</gene>
<comment type="similarity">
    <text evidence="3">Belongs to the TPT transporter family. SLC35D subfamily.</text>
</comment>
<accession>A0A136ITP7</accession>
<comment type="function">
    <text evidence="1">Involved in the import of GDP-mannose from the cytoplasm into the Golgi lumen.</text>
</comment>
<dbReference type="InParanoid" id="A0A136ITP7"/>
<evidence type="ECO:0000313" key="11">
    <source>
        <dbReference type="EMBL" id="KXJ88287.1"/>
    </source>
</evidence>
<dbReference type="Proteomes" id="UP000070501">
    <property type="component" value="Unassembled WGS sequence"/>
</dbReference>
<feature type="transmembrane region" description="Helical" evidence="9">
    <location>
        <begin position="308"/>
        <end position="329"/>
    </location>
</feature>
<evidence type="ECO:0000256" key="7">
    <source>
        <dbReference type="ARBA" id="ARBA00023136"/>
    </source>
</evidence>
<feature type="transmembrane region" description="Helical" evidence="9">
    <location>
        <begin position="276"/>
        <end position="296"/>
    </location>
</feature>
<dbReference type="PANTHER" id="PTHR11132">
    <property type="entry name" value="SOLUTE CARRIER FAMILY 35"/>
    <property type="match status" value="1"/>
</dbReference>
<evidence type="ECO:0000313" key="12">
    <source>
        <dbReference type="Proteomes" id="UP000070501"/>
    </source>
</evidence>
<dbReference type="EMBL" id="KQ964259">
    <property type="protein sequence ID" value="KXJ88287.1"/>
    <property type="molecule type" value="Genomic_DNA"/>
</dbReference>
<feature type="domain" description="Sugar phosphate transporter" evidence="10">
    <location>
        <begin position="61"/>
        <end position="352"/>
    </location>
</feature>
<organism evidence="11 12">
    <name type="scientific">Microdochium bolleyi</name>
    <dbReference type="NCBI Taxonomy" id="196109"/>
    <lineage>
        <taxon>Eukaryota</taxon>
        <taxon>Fungi</taxon>
        <taxon>Dikarya</taxon>
        <taxon>Ascomycota</taxon>
        <taxon>Pezizomycotina</taxon>
        <taxon>Sordariomycetes</taxon>
        <taxon>Xylariomycetidae</taxon>
        <taxon>Xylariales</taxon>
        <taxon>Microdochiaceae</taxon>
        <taxon>Microdochium</taxon>
    </lineage>
</organism>
<evidence type="ECO:0000256" key="3">
    <source>
        <dbReference type="ARBA" id="ARBA00010425"/>
    </source>
</evidence>
<dbReference type="AlphaFoldDB" id="A0A136ITP7"/>
<evidence type="ECO:0000256" key="2">
    <source>
        <dbReference type="ARBA" id="ARBA00004477"/>
    </source>
</evidence>
<feature type="transmembrane region" description="Helical" evidence="9">
    <location>
        <begin position="60"/>
        <end position="76"/>
    </location>
</feature>
<feature type="transmembrane region" description="Helical" evidence="9">
    <location>
        <begin position="240"/>
        <end position="264"/>
    </location>
</feature>
<feature type="transmembrane region" description="Helical" evidence="9">
    <location>
        <begin position="335"/>
        <end position="354"/>
    </location>
</feature>
<evidence type="ECO:0000259" key="10">
    <source>
        <dbReference type="Pfam" id="PF03151"/>
    </source>
</evidence>
<evidence type="ECO:0000256" key="4">
    <source>
        <dbReference type="ARBA" id="ARBA00011182"/>
    </source>
</evidence>
<evidence type="ECO:0000256" key="9">
    <source>
        <dbReference type="SAM" id="Phobius"/>
    </source>
</evidence>
<reference evidence="12" key="1">
    <citation type="submission" date="2016-02" db="EMBL/GenBank/DDBJ databases">
        <title>Draft genome sequence of Microdochium bolleyi, a fungal endophyte of beachgrass.</title>
        <authorList>
            <consortium name="DOE Joint Genome Institute"/>
            <person name="David A.S."/>
            <person name="May G."/>
            <person name="Haridas S."/>
            <person name="Lim J."/>
            <person name="Wang M."/>
            <person name="Labutti K."/>
            <person name="Lipzen A."/>
            <person name="Barry K."/>
            <person name="Grigoriev I.V."/>
        </authorList>
    </citation>
    <scope>NUCLEOTIDE SEQUENCE [LARGE SCALE GENOMIC DNA]</scope>
    <source>
        <strain evidence="12">J235TASD1</strain>
    </source>
</reference>
<evidence type="ECO:0000256" key="8">
    <source>
        <dbReference type="SAM" id="MobiDB-lite"/>
    </source>
</evidence>
<keyword evidence="5 9" id="KW-0812">Transmembrane</keyword>
<dbReference type="InterPro" id="IPR004853">
    <property type="entry name" value="Sugar_P_trans_dom"/>
</dbReference>
<evidence type="ECO:0000256" key="1">
    <source>
        <dbReference type="ARBA" id="ARBA00003420"/>
    </source>
</evidence>
<comment type="subunit">
    <text evidence="4">Homooligomer.</text>
</comment>
<protein>
    <submittedName>
        <fullName evidence="11">Triose-phosphate transporter family-domain-containing protein</fullName>
    </submittedName>
</protein>
<sequence length="373" mass="41078">MATRPVSRDSSDSSRPSLDGIDALEKDNLLNADIEAQKFQEPKPAQSINHEDTVATRKKLIALAGYFVCNIGLTIYNKAVLGSFRFPWLLTALHAGCSSIGTSVMLQLGHYHTAKLNHREHMALIAFSFLFTINIAISNVSLAMVSVPFHQLVRALTPLFTTILFRLFFNRSYSTETYLSLIPIIFGVSLATYGELTFSDLGFILTFLGVLLAAFKTIVTNKMMTGSLNLSFWEILRRMSPLACIQSIIYAWLTGELAAFYKFFTEELLAPGYKWSPWQFFLIMAGNGALAFALNVSSFSTNKIAGALTMTVCANIKQCLTIILGSVLFEVNLSIMNMWGILVTVAGAAVYSFVELDSKRKLKAAAAAGPARR</sequence>
<feature type="transmembrane region" description="Helical" evidence="9">
    <location>
        <begin position="178"/>
        <end position="196"/>
    </location>
</feature>
<dbReference type="OrthoDB" id="10261634at2759"/>
<comment type="subcellular location">
    <subcellularLocation>
        <location evidence="2">Endoplasmic reticulum membrane</location>
        <topology evidence="2">Multi-pass membrane protein</topology>
    </subcellularLocation>
</comment>
<dbReference type="GO" id="GO:0005789">
    <property type="term" value="C:endoplasmic reticulum membrane"/>
    <property type="evidence" value="ECO:0007669"/>
    <property type="project" value="UniProtKB-SubCell"/>
</dbReference>
<feature type="transmembrane region" description="Helical" evidence="9">
    <location>
        <begin position="151"/>
        <end position="169"/>
    </location>
</feature>
<keyword evidence="6 9" id="KW-1133">Transmembrane helix</keyword>
<keyword evidence="7 9" id="KW-0472">Membrane</keyword>
<keyword evidence="12" id="KW-1185">Reference proteome</keyword>